<dbReference type="GO" id="GO:0005524">
    <property type="term" value="F:ATP binding"/>
    <property type="evidence" value="ECO:0007669"/>
    <property type="project" value="InterPro"/>
</dbReference>
<evidence type="ECO:0000313" key="5">
    <source>
        <dbReference type="Proteomes" id="UP000323046"/>
    </source>
</evidence>
<dbReference type="OrthoDB" id="9770771at2"/>
<dbReference type="Proteomes" id="UP000323046">
    <property type="component" value="Chromosome"/>
</dbReference>
<accession>A0A5P2BMS1</accession>
<reference evidence="4 5" key="1">
    <citation type="submission" date="2018-05" db="EMBL/GenBank/DDBJ databases">
        <title>Streptomyces venezuelae.</title>
        <authorList>
            <person name="Kim W."/>
            <person name="Lee N."/>
            <person name="Cho B.-K."/>
        </authorList>
    </citation>
    <scope>NUCLEOTIDE SEQUENCE [LARGE SCALE GENOMIC DNA]</scope>
    <source>
        <strain evidence="4 5">ATCC 14583</strain>
    </source>
</reference>
<keyword evidence="2 4" id="KW-0436">Ligase</keyword>
<evidence type="ECO:0000256" key="1">
    <source>
        <dbReference type="ARBA" id="ARBA00007572"/>
    </source>
</evidence>
<dbReference type="PANTHER" id="PTHR45674">
    <property type="entry name" value="DNA LIGASE 1/3 FAMILY MEMBER"/>
    <property type="match status" value="1"/>
</dbReference>
<dbReference type="GO" id="GO:0006281">
    <property type="term" value="P:DNA repair"/>
    <property type="evidence" value="ECO:0007669"/>
    <property type="project" value="InterPro"/>
</dbReference>
<dbReference type="GO" id="GO:0006310">
    <property type="term" value="P:DNA recombination"/>
    <property type="evidence" value="ECO:0007669"/>
    <property type="project" value="InterPro"/>
</dbReference>
<dbReference type="RefSeq" id="WP_150165106.1">
    <property type="nucleotide sequence ID" value="NZ_CP029193.1"/>
</dbReference>
<dbReference type="AlphaFoldDB" id="A0A5P2BMS1"/>
<feature type="domain" description="ATP-dependent DNA ligase family profile" evidence="3">
    <location>
        <begin position="110"/>
        <end position="223"/>
    </location>
</feature>
<gene>
    <name evidence="4" type="ORF">DEJ47_04380</name>
</gene>
<dbReference type="CDD" id="cd07905">
    <property type="entry name" value="Adenylation_DNA_ligase_LigC"/>
    <property type="match status" value="1"/>
</dbReference>
<dbReference type="PANTHER" id="PTHR45674:SF4">
    <property type="entry name" value="DNA LIGASE 1"/>
    <property type="match status" value="1"/>
</dbReference>
<dbReference type="EMBL" id="CP029193">
    <property type="protein sequence ID" value="QES31270.1"/>
    <property type="molecule type" value="Genomic_DNA"/>
</dbReference>
<evidence type="ECO:0000313" key="4">
    <source>
        <dbReference type="EMBL" id="QES31270.1"/>
    </source>
</evidence>
<organism evidence="4 5">
    <name type="scientific">Streptomyces venezuelae</name>
    <dbReference type="NCBI Taxonomy" id="54571"/>
    <lineage>
        <taxon>Bacteria</taxon>
        <taxon>Bacillati</taxon>
        <taxon>Actinomycetota</taxon>
        <taxon>Actinomycetes</taxon>
        <taxon>Kitasatosporales</taxon>
        <taxon>Streptomycetaceae</taxon>
        <taxon>Streptomyces</taxon>
    </lineage>
</organism>
<dbReference type="PROSITE" id="PS50160">
    <property type="entry name" value="DNA_LIGASE_A3"/>
    <property type="match status" value="1"/>
</dbReference>
<dbReference type="InterPro" id="IPR012310">
    <property type="entry name" value="DNA_ligase_ATP-dep_cent"/>
</dbReference>
<dbReference type="InterPro" id="IPR044119">
    <property type="entry name" value="Adenylation_LigC-like"/>
</dbReference>
<dbReference type="GO" id="GO:0003910">
    <property type="term" value="F:DNA ligase (ATP) activity"/>
    <property type="evidence" value="ECO:0007669"/>
    <property type="project" value="InterPro"/>
</dbReference>
<proteinExistence type="inferred from homology"/>
<dbReference type="SUPFAM" id="SSF56091">
    <property type="entry name" value="DNA ligase/mRNA capping enzyme, catalytic domain"/>
    <property type="match status" value="1"/>
</dbReference>
<dbReference type="Gene3D" id="3.30.470.30">
    <property type="entry name" value="DNA ligase/mRNA capping enzyme"/>
    <property type="match status" value="1"/>
</dbReference>
<sequence>MEYPVQVALAGAVTTLPTGPGWWYEPKLDGDRAVVWRRDTVRVQTRSGRDATPAWIDIATAAMDLPPDTVLDGEAVIWRDGRTDFGAVRSRTSARGRRLADLIHRYPASYVAFDCLMLDGRDLRGRPYLERRQALLDVLEPLGPPLQAVPATDDLEVARVWFEVLPEQGIEGIVAKRATGVYRPDRSWRKVRTAETVDVAIVGYTGPPARPRHIVVRLPDGRRVRSQTLTAPLASDIGRYLTAASPGEHAHTTDGEPYTTTDAAVVVEAAAGTTRHAVVTITRIR</sequence>
<keyword evidence="5" id="KW-1185">Reference proteome</keyword>
<protein>
    <submittedName>
        <fullName evidence="4">ATP-dependent DNA ligase</fullName>
    </submittedName>
</protein>
<evidence type="ECO:0000256" key="2">
    <source>
        <dbReference type="ARBA" id="ARBA00022598"/>
    </source>
</evidence>
<comment type="similarity">
    <text evidence="1">Belongs to the ATP-dependent DNA ligase family.</text>
</comment>
<name>A0A5P2BMS1_STRVZ</name>
<dbReference type="InterPro" id="IPR050191">
    <property type="entry name" value="ATP-dep_DNA_ligase"/>
</dbReference>
<evidence type="ECO:0000259" key="3">
    <source>
        <dbReference type="PROSITE" id="PS50160"/>
    </source>
</evidence>
<dbReference type="Pfam" id="PF01068">
    <property type="entry name" value="DNA_ligase_A_M"/>
    <property type="match status" value="1"/>
</dbReference>